<proteinExistence type="predicted"/>
<sequence length="207" mass="23229">MVLGRPREFDVDIALDKAMDLFWTQGYESTSLHNLLSATGLSKSSLYKVFGSKKELFEKSIDRYSIKLHTSMAKGLATKASGWAFIEDILRFIIHEKERAAAPRGCLLINSINEWSVHNQEIQQRVIDRFYTFENLFEQAIIRAQKEGAIPQESNSKDLAAFLVCSISGLRSSVKAKSSSEKLDTLVQFILSSLKARKQTGPIGPNI</sequence>
<dbReference type="PANTHER" id="PTHR47506">
    <property type="entry name" value="TRANSCRIPTIONAL REGULATORY PROTEIN"/>
    <property type="match status" value="1"/>
</dbReference>
<dbReference type="Pfam" id="PF16925">
    <property type="entry name" value="TetR_C_13"/>
    <property type="match status" value="1"/>
</dbReference>
<keyword evidence="7" id="KW-1185">Reference proteome</keyword>
<dbReference type="PRINTS" id="PR00455">
    <property type="entry name" value="HTHTETR"/>
</dbReference>
<evidence type="ECO:0000256" key="3">
    <source>
        <dbReference type="ARBA" id="ARBA00023163"/>
    </source>
</evidence>
<evidence type="ECO:0000256" key="1">
    <source>
        <dbReference type="ARBA" id="ARBA00023015"/>
    </source>
</evidence>
<dbReference type="Proteomes" id="UP001597294">
    <property type="component" value="Unassembled WGS sequence"/>
</dbReference>
<keyword evidence="1" id="KW-0805">Transcription regulation</keyword>
<evidence type="ECO:0000256" key="4">
    <source>
        <dbReference type="PROSITE-ProRule" id="PRU00335"/>
    </source>
</evidence>
<dbReference type="Pfam" id="PF00440">
    <property type="entry name" value="TetR_N"/>
    <property type="match status" value="1"/>
</dbReference>
<gene>
    <name evidence="6" type="ORF">ACFSKO_12700</name>
</gene>
<dbReference type="InterPro" id="IPR036271">
    <property type="entry name" value="Tet_transcr_reg_TetR-rel_C_sf"/>
</dbReference>
<dbReference type="Gene3D" id="1.10.357.10">
    <property type="entry name" value="Tetracycline Repressor, domain 2"/>
    <property type="match status" value="1"/>
</dbReference>
<dbReference type="InterPro" id="IPR001647">
    <property type="entry name" value="HTH_TetR"/>
</dbReference>
<dbReference type="PANTHER" id="PTHR47506:SF10">
    <property type="entry name" value="TRANSCRIPTIONAL REGULATORY PROTEIN"/>
    <property type="match status" value="1"/>
</dbReference>
<feature type="domain" description="HTH tetR-type" evidence="5">
    <location>
        <begin position="8"/>
        <end position="68"/>
    </location>
</feature>
<protein>
    <submittedName>
        <fullName evidence="6">TetR/AcrR family transcriptional regulator</fullName>
    </submittedName>
</protein>
<name>A0ABW5BLQ5_9PROT</name>
<dbReference type="SUPFAM" id="SSF46689">
    <property type="entry name" value="Homeodomain-like"/>
    <property type="match status" value="1"/>
</dbReference>
<comment type="caution">
    <text evidence="6">The sequence shown here is derived from an EMBL/GenBank/DDBJ whole genome shotgun (WGS) entry which is preliminary data.</text>
</comment>
<accession>A0ABW5BLQ5</accession>
<dbReference type="InterPro" id="IPR009057">
    <property type="entry name" value="Homeodomain-like_sf"/>
</dbReference>
<dbReference type="Gene3D" id="1.10.10.60">
    <property type="entry name" value="Homeodomain-like"/>
    <property type="match status" value="1"/>
</dbReference>
<feature type="DNA-binding region" description="H-T-H motif" evidence="4">
    <location>
        <begin position="31"/>
        <end position="50"/>
    </location>
</feature>
<evidence type="ECO:0000313" key="7">
    <source>
        <dbReference type="Proteomes" id="UP001597294"/>
    </source>
</evidence>
<dbReference type="SUPFAM" id="SSF48498">
    <property type="entry name" value="Tetracyclin repressor-like, C-terminal domain"/>
    <property type="match status" value="1"/>
</dbReference>
<dbReference type="InterPro" id="IPR011075">
    <property type="entry name" value="TetR_C"/>
</dbReference>
<dbReference type="RefSeq" id="WP_380252101.1">
    <property type="nucleotide sequence ID" value="NZ_JBHUII010000004.1"/>
</dbReference>
<dbReference type="EMBL" id="JBHUII010000004">
    <property type="protein sequence ID" value="MFD2206484.1"/>
    <property type="molecule type" value="Genomic_DNA"/>
</dbReference>
<reference evidence="7" key="1">
    <citation type="journal article" date="2019" name="Int. J. Syst. Evol. Microbiol.">
        <title>The Global Catalogue of Microorganisms (GCM) 10K type strain sequencing project: providing services to taxonomists for standard genome sequencing and annotation.</title>
        <authorList>
            <consortium name="The Broad Institute Genomics Platform"/>
            <consortium name="The Broad Institute Genome Sequencing Center for Infectious Disease"/>
            <person name="Wu L."/>
            <person name="Ma J."/>
        </authorList>
    </citation>
    <scope>NUCLEOTIDE SEQUENCE [LARGE SCALE GENOMIC DNA]</scope>
    <source>
        <strain evidence="7">CGMCC 4.7192</strain>
    </source>
</reference>
<evidence type="ECO:0000256" key="2">
    <source>
        <dbReference type="ARBA" id="ARBA00023125"/>
    </source>
</evidence>
<keyword evidence="2 4" id="KW-0238">DNA-binding</keyword>
<keyword evidence="3" id="KW-0804">Transcription</keyword>
<evidence type="ECO:0000313" key="6">
    <source>
        <dbReference type="EMBL" id="MFD2206484.1"/>
    </source>
</evidence>
<dbReference type="PROSITE" id="PS50977">
    <property type="entry name" value="HTH_TETR_2"/>
    <property type="match status" value="1"/>
</dbReference>
<evidence type="ECO:0000259" key="5">
    <source>
        <dbReference type="PROSITE" id="PS50977"/>
    </source>
</evidence>
<organism evidence="6 7">
    <name type="scientific">Kiloniella antarctica</name>
    <dbReference type="NCBI Taxonomy" id="1550907"/>
    <lineage>
        <taxon>Bacteria</taxon>
        <taxon>Pseudomonadati</taxon>
        <taxon>Pseudomonadota</taxon>
        <taxon>Alphaproteobacteria</taxon>
        <taxon>Rhodospirillales</taxon>
        <taxon>Kiloniellaceae</taxon>
        <taxon>Kiloniella</taxon>
    </lineage>
</organism>